<dbReference type="Gene3D" id="3.60.15.10">
    <property type="entry name" value="Ribonuclease Z/Hydroxyacylglutathione hydrolase-like"/>
    <property type="match status" value="1"/>
</dbReference>
<proteinExistence type="predicted"/>
<name>C7N369_SLAHD</name>
<dbReference type="InterPro" id="IPR036866">
    <property type="entry name" value="RibonucZ/Hydroxyglut_hydro"/>
</dbReference>
<sequence>MKIINAGDRIMNTWVYSIPEGFVMVDTGYPNKLSNVEKRLASHGISWPDVKYVFVTHAHDDHVGFLNELLGRCPDIKVILNPASMTVLRRGQNSFEGGYSTLGAYLFSGVLALWGKGKHLFPPLEERFDDRLLFITDESRRALEGLLRGRILFTPGHTGDSVSLQVGNVVFCGDAAMEGYPSSHHVTIWVENVAQFGRSWDTLCEGGAETVYPAHGKPFDMGELAECRSFVDSVKLRS</sequence>
<dbReference type="InterPro" id="IPR050855">
    <property type="entry name" value="NDM-1-like"/>
</dbReference>
<dbReference type="Proteomes" id="UP000002026">
    <property type="component" value="Chromosome"/>
</dbReference>
<protein>
    <submittedName>
        <fullName evidence="2">Zn-dependent hydrolase, glyoxylase</fullName>
    </submittedName>
</protein>
<accession>C7N369</accession>
<evidence type="ECO:0000259" key="1">
    <source>
        <dbReference type="SMART" id="SM00849"/>
    </source>
</evidence>
<organism evidence="2 3">
    <name type="scientific">Slackia heliotrinireducens (strain ATCC 29202 / DSM 20476 / NCTC 11029 / RHS 1)</name>
    <name type="common">Peptococcus heliotrinreducens</name>
    <dbReference type="NCBI Taxonomy" id="471855"/>
    <lineage>
        <taxon>Bacteria</taxon>
        <taxon>Bacillati</taxon>
        <taxon>Actinomycetota</taxon>
        <taxon>Coriobacteriia</taxon>
        <taxon>Eggerthellales</taxon>
        <taxon>Eggerthellaceae</taxon>
        <taxon>Slackia</taxon>
    </lineage>
</organism>
<dbReference type="Pfam" id="PF00753">
    <property type="entry name" value="Lactamase_B"/>
    <property type="match status" value="1"/>
</dbReference>
<dbReference type="InterPro" id="IPR001279">
    <property type="entry name" value="Metallo-B-lactamas"/>
</dbReference>
<dbReference type="eggNOG" id="COG0491">
    <property type="taxonomic scope" value="Bacteria"/>
</dbReference>
<dbReference type="SMART" id="SM00849">
    <property type="entry name" value="Lactamase_B"/>
    <property type="match status" value="1"/>
</dbReference>
<evidence type="ECO:0000313" key="2">
    <source>
        <dbReference type="EMBL" id="ACV21590.1"/>
    </source>
</evidence>
<evidence type="ECO:0000313" key="3">
    <source>
        <dbReference type="Proteomes" id="UP000002026"/>
    </source>
</evidence>
<feature type="domain" description="Metallo-beta-lactamase" evidence="1">
    <location>
        <begin position="10"/>
        <end position="215"/>
    </location>
</feature>
<dbReference type="STRING" id="471855.Shel_05310"/>
<dbReference type="KEGG" id="shi:Shel_05310"/>
<dbReference type="SUPFAM" id="SSF56281">
    <property type="entry name" value="Metallo-hydrolase/oxidoreductase"/>
    <property type="match status" value="1"/>
</dbReference>
<dbReference type="PANTHER" id="PTHR42951">
    <property type="entry name" value="METALLO-BETA-LACTAMASE DOMAIN-CONTAINING"/>
    <property type="match status" value="1"/>
</dbReference>
<dbReference type="RefSeq" id="WP_012797695.1">
    <property type="nucleotide sequence ID" value="NC_013165.1"/>
</dbReference>
<dbReference type="AlphaFoldDB" id="C7N369"/>
<dbReference type="EMBL" id="CP001684">
    <property type="protein sequence ID" value="ACV21590.1"/>
    <property type="molecule type" value="Genomic_DNA"/>
</dbReference>
<keyword evidence="2" id="KW-0378">Hydrolase</keyword>
<dbReference type="HOGENOM" id="CLU_030571_2_2_11"/>
<keyword evidence="3" id="KW-1185">Reference proteome</keyword>
<reference evidence="2 3" key="1">
    <citation type="journal article" date="2009" name="Stand. Genomic Sci.">
        <title>Complete genome sequence of Slackia heliotrinireducens type strain (RHS 1).</title>
        <authorList>
            <person name="Pukall R."/>
            <person name="Lapidus A."/>
            <person name="Nolan M."/>
            <person name="Copeland A."/>
            <person name="Glavina Del Rio T."/>
            <person name="Lucas S."/>
            <person name="Chen F."/>
            <person name="Tice H."/>
            <person name="Cheng J.F."/>
            <person name="Chertkov O."/>
            <person name="Bruce D."/>
            <person name="Goodwin L."/>
            <person name="Kuske C."/>
            <person name="Brettin T."/>
            <person name="Detter J.C."/>
            <person name="Han C."/>
            <person name="Pitluck S."/>
            <person name="Pati A."/>
            <person name="Mavrommatis K."/>
            <person name="Ivanova N."/>
            <person name="Ovchinnikova G."/>
            <person name="Chen A."/>
            <person name="Palaniappan K."/>
            <person name="Schneider S."/>
            <person name="Rohde M."/>
            <person name="Chain P."/>
            <person name="D'haeseleer P."/>
            <person name="Goker M."/>
            <person name="Bristow J."/>
            <person name="Eisen J.A."/>
            <person name="Markowitz V."/>
            <person name="Kyrpides N.C."/>
            <person name="Klenk H.P."/>
            <person name="Hugenholtz P."/>
        </authorList>
    </citation>
    <scope>NUCLEOTIDE SEQUENCE [LARGE SCALE GENOMIC DNA]</scope>
    <source>
        <strain evidence="3">ATCC 29202 / DSM 20476 / NCTC 11029 / RHS 1</strain>
    </source>
</reference>
<gene>
    <name evidence="2" type="ordered locus">Shel_05310</name>
</gene>
<dbReference type="GO" id="GO:0016787">
    <property type="term" value="F:hydrolase activity"/>
    <property type="evidence" value="ECO:0007669"/>
    <property type="project" value="UniProtKB-KW"/>
</dbReference>